<feature type="region of interest" description="Disordered" evidence="2">
    <location>
        <begin position="26"/>
        <end position="46"/>
    </location>
</feature>
<reference evidence="3 4" key="1">
    <citation type="journal article" date="2023" name="Hortic Res">
        <title>Pangenome of water caltrop reveals structural variations and asymmetric subgenome divergence after allopolyploidization.</title>
        <authorList>
            <person name="Zhang X."/>
            <person name="Chen Y."/>
            <person name="Wang L."/>
            <person name="Yuan Y."/>
            <person name="Fang M."/>
            <person name="Shi L."/>
            <person name="Lu R."/>
            <person name="Comes H.P."/>
            <person name="Ma Y."/>
            <person name="Chen Y."/>
            <person name="Huang G."/>
            <person name="Zhou Y."/>
            <person name="Zheng Z."/>
            <person name="Qiu Y."/>
        </authorList>
    </citation>
    <scope>NUCLEOTIDE SEQUENCE [LARGE SCALE GENOMIC DNA]</scope>
    <source>
        <strain evidence="3">F231</strain>
    </source>
</reference>
<comment type="caution">
    <text evidence="3">The sequence shown here is derived from an EMBL/GenBank/DDBJ whole genome shotgun (WGS) entry which is preliminary data.</text>
</comment>
<keyword evidence="4" id="KW-1185">Reference proteome</keyword>
<name>A0AAN7QZZ8_TRANT</name>
<sequence>MTVTRKKKWHFSLPANPRILNLPVRYARSRKPTPRGAAGKRSSCDSRRDMAENITRLEALFDRERVFSKCDDVKGDRGGAIPVVQFGNHGGEGTGAASFPEDERWRFQAEVLRAECNLLRMEKEIAVRKLDRSRAYVERTLRSAIEALISGKKKICEGKKNAASVLEDGIENLVGKLKELGRSSRARESAAGSHQKCQNFDQQMTVLQRRLDKLDSLSETRTEKIKKTASGESLSKVDHLAAANRGGSQVEVLRRRMEGLSKDVMLDRMERESISILPVADSSASSSSSVSKQAECLGDYVPFIRQANHEVSSRKEGSGGRACSGHCKAVVWRVVEQVRAETEQWSQMQEMLGQVRDEMEELQAARDFWEDRARSWDSQNQSLGSAVQEWRQRAVSWEAKATELQLKVSMLRDEVHRLNKALGTTESMGARHLQPQVLSSQEEAEKRVLICSLKENDHLGSADACVDRRKKLHSCIGSRIRRSPLRDIGNSIRQNHGKAVFSLGYHMSGSSD</sequence>
<dbReference type="AlphaFoldDB" id="A0AAN7QZZ8"/>
<evidence type="ECO:0000313" key="3">
    <source>
        <dbReference type="EMBL" id="KAK4785297.1"/>
    </source>
</evidence>
<protein>
    <submittedName>
        <fullName evidence="3">Uncharacterized protein</fullName>
    </submittedName>
</protein>
<dbReference type="EMBL" id="JAXQNO010000013">
    <property type="protein sequence ID" value="KAK4785297.1"/>
    <property type="molecule type" value="Genomic_DNA"/>
</dbReference>
<keyword evidence="1" id="KW-0175">Coiled coil</keyword>
<dbReference type="Proteomes" id="UP001346149">
    <property type="component" value="Unassembled WGS sequence"/>
</dbReference>
<evidence type="ECO:0000256" key="1">
    <source>
        <dbReference type="SAM" id="Coils"/>
    </source>
</evidence>
<proteinExistence type="predicted"/>
<feature type="coiled-coil region" evidence="1">
    <location>
        <begin position="352"/>
        <end position="421"/>
    </location>
</feature>
<gene>
    <name evidence="3" type="ORF">SAY86_001986</name>
</gene>
<accession>A0AAN7QZZ8</accession>
<dbReference type="SUPFAM" id="SSF57997">
    <property type="entry name" value="Tropomyosin"/>
    <property type="match status" value="1"/>
</dbReference>
<organism evidence="3 4">
    <name type="scientific">Trapa natans</name>
    <name type="common">Water chestnut</name>
    <dbReference type="NCBI Taxonomy" id="22666"/>
    <lineage>
        <taxon>Eukaryota</taxon>
        <taxon>Viridiplantae</taxon>
        <taxon>Streptophyta</taxon>
        <taxon>Embryophyta</taxon>
        <taxon>Tracheophyta</taxon>
        <taxon>Spermatophyta</taxon>
        <taxon>Magnoliopsida</taxon>
        <taxon>eudicotyledons</taxon>
        <taxon>Gunneridae</taxon>
        <taxon>Pentapetalae</taxon>
        <taxon>rosids</taxon>
        <taxon>malvids</taxon>
        <taxon>Myrtales</taxon>
        <taxon>Lythraceae</taxon>
        <taxon>Trapa</taxon>
    </lineage>
</organism>
<dbReference type="PANTHER" id="PTHR35468">
    <property type="entry name" value="MYOSIN-LIKE PROTEIN"/>
    <property type="match status" value="1"/>
</dbReference>
<evidence type="ECO:0000256" key="2">
    <source>
        <dbReference type="SAM" id="MobiDB-lite"/>
    </source>
</evidence>
<evidence type="ECO:0000313" key="4">
    <source>
        <dbReference type="Proteomes" id="UP001346149"/>
    </source>
</evidence>
<dbReference type="PANTHER" id="PTHR35468:SF1">
    <property type="entry name" value="MYOSIN-LIKE PROTEIN"/>
    <property type="match status" value="1"/>
</dbReference>